<gene>
    <name evidence="2" type="ORF">U473_06195</name>
</gene>
<organism evidence="2 3">
    <name type="scientific">Tepidibacillus decaturensis</name>
    <dbReference type="NCBI Taxonomy" id="1413211"/>
    <lineage>
        <taxon>Bacteria</taxon>
        <taxon>Bacillati</taxon>
        <taxon>Bacillota</taxon>
        <taxon>Bacilli</taxon>
        <taxon>Bacillales</taxon>
        <taxon>Bacillaceae</taxon>
        <taxon>Tepidibacillus</taxon>
    </lineage>
</organism>
<evidence type="ECO:0000313" key="2">
    <source>
        <dbReference type="EMBL" id="KXG43652.1"/>
    </source>
</evidence>
<evidence type="ECO:0000256" key="1">
    <source>
        <dbReference type="SAM" id="Phobius"/>
    </source>
</evidence>
<protein>
    <submittedName>
        <fullName evidence="2">Uncharacterized protein</fullName>
    </submittedName>
</protein>
<dbReference type="STRING" id="1413211.U473_06195"/>
<proteinExistence type="predicted"/>
<keyword evidence="1" id="KW-1133">Transmembrane helix</keyword>
<sequence>MNFFYYSMIYLSLMIFILNLSRIIAKRCILKGYQLEEIKKIVWNVLNSFIINLTMIMILFILYEMNVLSIDRLLWLGAIILFIIFLTIFYLFTKLK</sequence>
<keyword evidence="3" id="KW-1185">Reference proteome</keyword>
<keyword evidence="1" id="KW-0472">Membrane</keyword>
<feature type="transmembrane region" description="Helical" evidence="1">
    <location>
        <begin position="41"/>
        <end position="61"/>
    </location>
</feature>
<keyword evidence="1" id="KW-0812">Transmembrane</keyword>
<comment type="caution">
    <text evidence="2">The sequence shown here is derived from an EMBL/GenBank/DDBJ whole genome shotgun (WGS) entry which is preliminary data.</text>
</comment>
<reference evidence="2 3" key="1">
    <citation type="submission" date="2016-02" db="EMBL/GenBank/DDBJ databases">
        <title>Draft Genome for Tepidibacillus decaturensis nov. sp. Strain Z9, an Anaerobic, Moderately Thermophilic and Heterotrophic Bacterium from Deep Subsurface of the Illinois Basin, USA.</title>
        <authorList>
            <person name="Dong Y."/>
            <person name="Chang J.Y."/>
            <person name="Sanford R."/>
            <person name="Fouke B.W."/>
        </authorList>
    </citation>
    <scope>NUCLEOTIDE SEQUENCE [LARGE SCALE GENOMIC DNA]</scope>
    <source>
        <strain evidence="2 3">Z9</strain>
    </source>
</reference>
<accession>A0A135L3S6</accession>
<name>A0A135L3S6_9BACI</name>
<feature type="transmembrane region" description="Helical" evidence="1">
    <location>
        <begin position="73"/>
        <end position="92"/>
    </location>
</feature>
<feature type="transmembrane region" description="Helical" evidence="1">
    <location>
        <begin position="6"/>
        <end position="25"/>
    </location>
</feature>
<dbReference type="Proteomes" id="UP000070352">
    <property type="component" value="Unassembled WGS sequence"/>
</dbReference>
<dbReference type="RefSeq" id="WP_068724416.1">
    <property type="nucleotide sequence ID" value="NZ_LSKU01000001.1"/>
</dbReference>
<dbReference type="EMBL" id="LSKU01000001">
    <property type="protein sequence ID" value="KXG43652.1"/>
    <property type="molecule type" value="Genomic_DNA"/>
</dbReference>
<dbReference type="AlphaFoldDB" id="A0A135L3S6"/>
<evidence type="ECO:0000313" key="3">
    <source>
        <dbReference type="Proteomes" id="UP000070352"/>
    </source>
</evidence>